<dbReference type="Pfam" id="PF12833">
    <property type="entry name" value="HTH_18"/>
    <property type="match status" value="1"/>
</dbReference>
<dbReference type="InterPro" id="IPR009057">
    <property type="entry name" value="Homeodomain-like_sf"/>
</dbReference>
<dbReference type="EMBL" id="FNAJ01000001">
    <property type="protein sequence ID" value="SDD46943.1"/>
    <property type="molecule type" value="Genomic_DNA"/>
</dbReference>
<dbReference type="Proteomes" id="UP000321224">
    <property type="component" value="Unassembled WGS sequence"/>
</dbReference>
<feature type="domain" description="HTH araC/xylS-type" evidence="5">
    <location>
        <begin position="170"/>
        <end position="266"/>
    </location>
</feature>
<keyword evidence="1" id="KW-0805">Transcription regulation</keyword>
<reference evidence="6 9" key="2">
    <citation type="submission" date="2019-07" db="EMBL/GenBank/DDBJ databases">
        <title>Whole genome shotgun sequence of Myxococcus virescens NBRC 100334.</title>
        <authorList>
            <person name="Hosoyama A."/>
            <person name="Uohara A."/>
            <person name="Ohji S."/>
            <person name="Ichikawa N."/>
        </authorList>
    </citation>
    <scope>NUCLEOTIDE SEQUENCE [LARGE SCALE GENOMIC DNA]</scope>
    <source>
        <strain evidence="6 9">NBRC 100334</strain>
    </source>
</reference>
<sequence length="303" mass="32933">MRSADGVEDYLRDPHGRYLVGEGFLHWYASEDLCGFILWGRPGEAEVRRLVQVLDVELSPAKPHASLVDARRLEAADPMAFAALVKYMQPREKDFSTSVLKQALVRPEGVVGAVVGGFYTLLSGAYPSRAFTAPDTALQWLGQPEAEAAALLAELNGLVAEATGQSPLLRELHQVMRGRLPEVNLSDVAREMGMSERTLQRRLKEASTSFQAELNAVQVRMAQSLLRESNMKLTAVAVEVGCASLQHFSSLFRKLVGESPSAWRDRQKQPQGDGTPPPAEALMEEVAGAPSKGPVAGTSEVPE</sequence>
<dbReference type="GO" id="GO:0003700">
    <property type="term" value="F:DNA-binding transcription factor activity"/>
    <property type="evidence" value="ECO:0007669"/>
    <property type="project" value="InterPro"/>
</dbReference>
<keyword evidence="3" id="KW-0804">Transcription</keyword>
<evidence type="ECO:0000259" key="5">
    <source>
        <dbReference type="PROSITE" id="PS01124"/>
    </source>
</evidence>
<dbReference type="GO" id="GO:0005829">
    <property type="term" value="C:cytosol"/>
    <property type="evidence" value="ECO:0007669"/>
    <property type="project" value="TreeGrafter"/>
</dbReference>
<gene>
    <name evidence="6" type="ORF">MVI01_59680</name>
    <name evidence="7" type="ORF">SAMN04488504_1011003</name>
</gene>
<evidence type="ECO:0000313" key="9">
    <source>
        <dbReference type="Proteomes" id="UP000321224"/>
    </source>
</evidence>
<proteinExistence type="predicted"/>
<protein>
    <submittedName>
        <fullName evidence="7">Transcriptional regulator, AraC family</fullName>
    </submittedName>
</protein>
<keyword evidence="8" id="KW-1185">Reference proteome</keyword>
<reference evidence="7 8" key="1">
    <citation type="submission" date="2016-10" db="EMBL/GenBank/DDBJ databases">
        <authorList>
            <person name="Varghese N."/>
            <person name="Submissions S."/>
        </authorList>
    </citation>
    <scope>NUCLEOTIDE SEQUENCE [LARGE SCALE GENOMIC DNA]</scope>
    <source>
        <strain evidence="7 8">DSM 2260</strain>
    </source>
</reference>
<evidence type="ECO:0000313" key="6">
    <source>
        <dbReference type="EMBL" id="GEL74184.1"/>
    </source>
</evidence>
<dbReference type="GO" id="GO:0000976">
    <property type="term" value="F:transcription cis-regulatory region binding"/>
    <property type="evidence" value="ECO:0007669"/>
    <property type="project" value="TreeGrafter"/>
</dbReference>
<dbReference type="SMART" id="SM00342">
    <property type="entry name" value="HTH_ARAC"/>
    <property type="match status" value="1"/>
</dbReference>
<dbReference type="InterPro" id="IPR018060">
    <property type="entry name" value="HTH_AraC"/>
</dbReference>
<dbReference type="EMBL" id="BJVY01000044">
    <property type="protein sequence ID" value="GEL74184.1"/>
    <property type="molecule type" value="Genomic_DNA"/>
</dbReference>
<evidence type="ECO:0000313" key="8">
    <source>
        <dbReference type="Proteomes" id="UP000198717"/>
    </source>
</evidence>
<comment type="caution">
    <text evidence="6">The sequence shown here is derived from an EMBL/GenBank/DDBJ whole genome shotgun (WGS) entry which is preliminary data.</text>
</comment>
<evidence type="ECO:0000256" key="3">
    <source>
        <dbReference type="ARBA" id="ARBA00023163"/>
    </source>
</evidence>
<evidence type="ECO:0000256" key="2">
    <source>
        <dbReference type="ARBA" id="ARBA00023125"/>
    </source>
</evidence>
<dbReference type="PANTHER" id="PTHR47894">
    <property type="entry name" value="HTH-TYPE TRANSCRIPTIONAL REGULATOR GADX"/>
    <property type="match status" value="1"/>
</dbReference>
<dbReference type="PANTHER" id="PTHR47894:SF1">
    <property type="entry name" value="HTH-TYPE TRANSCRIPTIONAL REGULATOR VQSM"/>
    <property type="match status" value="1"/>
</dbReference>
<accession>A0A511HLC8</accession>
<evidence type="ECO:0000256" key="4">
    <source>
        <dbReference type="SAM" id="MobiDB-lite"/>
    </source>
</evidence>
<name>A0A511HLC8_9BACT</name>
<dbReference type="Proteomes" id="UP000198717">
    <property type="component" value="Unassembled WGS sequence"/>
</dbReference>
<feature type="region of interest" description="Disordered" evidence="4">
    <location>
        <begin position="259"/>
        <end position="303"/>
    </location>
</feature>
<keyword evidence="2" id="KW-0238">DNA-binding</keyword>
<evidence type="ECO:0000256" key="1">
    <source>
        <dbReference type="ARBA" id="ARBA00023015"/>
    </source>
</evidence>
<evidence type="ECO:0000313" key="7">
    <source>
        <dbReference type="EMBL" id="SDD46943.1"/>
    </source>
</evidence>
<organism evidence="6 9">
    <name type="scientific">Myxococcus virescens</name>
    <dbReference type="NCBI Taxonomy" id="83456"/>
    <lineage>
        <taxon>Bacteria</taxon>
        <taxon>Pseudomonadati</taxon>
        <taxon>Myxococcota</taxon>
        <taxon>Myxococcia</taxon>
        <taxon>Myxococcales</taxon>
        <taxon>Cystobacterineae</taxon>
        <taxon>Myxococcaceae</taxon>
        <taxon>Myxococcus</taxon>
    </lineage>
</organism>
<dbReference type="PROSITE" id="PS01124">
    <property type="entry name" value="HTH_ARAC_FAMILY_2"/>
    <property type="match status" value="1"/>
</dbReference>
<dbReference type="AlphaFoldDB" id="A0A511HLC8"/>
<dbReference type="Gene3D" id="1.10.10.60">
    <property type="entry name" value="Homeodomain-like"/>
    <property type="match status" value="1"/>
</dbReference>
<dbReference type="SUPFAM" id="SSF46689">
    <property type="entry name" value="Homeodomain-like"/>
    <property type="match status" value="1"/>
</dbReference>